<evidence type="ECO:0000256" key="1">
    <source>
        <dbReference type="SAM" id="MobiDB-lite"/>
    </source>
</evidence>
<organism evidence="2 3">
    <name type="scientific">Rubrivivax benzoatilyticus</name>
    <dbReference type="NCBI Taxonomy" id="316997"/>
    <lineage>
        <taxon>Bacteria</taxon>
        <taxon>Pseudomonadati</taxon>
        <taxon>Pseudomonadota</taxon>
        <taxon>Betaproteobacteria</taxon>
        <taxon>Burkholderiales</taxon>
        <taxon>Sphaerotilaceae</taxon>
        <taxon>Rubrivivax</taxon>
    </lineage>
</organism>
<reference evidence="2 3" key="1">
    <citation type="submission" date="2020-03" db="EMBL/GenBank/DDBJ databases">
        <title>Rubrivivax benzoatilyticus JA2 (sequenced after 10 years sub-culturing).</title>
        <authorList>
            <person name="Gupta D."/>
            <person name="Chintalapati S."/>
            <person name="Chintalapati V.R."/>
        </authorList>
    </citation>
    <scope>NUCLEOTIDE SEQUENCE [LARGE SCALE GENOMIC DNA]</scope>
    <source>
        <strain evidence="2 3">JA2-Mal</strain>
    </source>
</reference>
<feature type="compositionally biased region" description="Pro residues" evidence="1">
    <location>
        <begin position="10"/>
        <end position="19"/>
    </location>
</feature>
<name>A0ABX0HZF4_9BURK</name>
<sequence length="86" mass="9158">MATRRSAAPPSTPTTPPGPKLRQTQAEYTAARPNAEPGVKPMMSSSKMYVCIKCHANFKTGDGKPDPRLRGLGRCNNCLGITTPAT</sequence>
<feature type="region of interest" description="Disordered" evidence="1">
    <location>
        <begin position="1"/>
        <end position="42"/>
    </location>
</feature>
<evidence type="ECO:0000313" key="3">
    <source>
        <dbReference type="Proteomes" id="UP000802098"/>
    </source>
</evidence>
<keyword evidence="3" id="KW-1185">Reference proteome</keyword>
<gene>
    <name evidence="2" type="ORF">G7087_16310</name>
</gene>
<comment type="caution">
    <text evidence="2">The sequence shown here is derived from an EMBL/GenBank/DDBJ whole genome shotgun (WGS) entry which is preliminary data.</text>
</comment>
<protein>
    <submittedName>
        <fullName evidence="2">Uncharacterized protein</fullName>
    </submittedName>
</protein>
<dbReference type="Proteomes" id="UP000802098">
    <property type="component" value="Unassembled WGS sequence"/>
</dbReference>
<proteinExistence type="predicted"/>
<evidence type="ECO:0000313" key="2">
    <source>
        <dbReference type="EMBL" id="NHK99948.1"/>
    </source>
</evidence>
<dbReference type="EMBL" id="JAAOCD010000009">
    <property type="protein sequence ID" value="NHK99948.1"/>
    <property type="molecule type" value="Genomic_DNA"/>
</dbReference>
<accession>A0ABX0HZF4</accession>
<dbReference type="RefSeq" id="WP_138938741.1">
    <property type="nucleotide sequence ID" value="NZ_JAAOCD010000009.1"/>
</dbReference>